<keyword evidence="4" id="KW-0808">Transferase</keyword>
<comment type="caution">
    <text evidence="4">The sequence shown here is derived from an EMBL/GenBank/DDBJ whole genome shotgun (WGS) entry which is preliminary data.</text>
</comment>
<dbReference type="GO" id="GO:0009228">
    <property type="term" value="P:thiamine biosynthetic process"/>
    <property type="evidence" value="ECO:0007669"/>
    <property type="project" value="InterPro"/>
</dbReference>
<comment type="pathway">
    <text evidence="1">Cofactor biosynthesis; thiamine diphosphate biosynthesis.</text>
</comment>
<proteinExistence type="predicted"/>
<accession>A0A6B3RJP9</accession>
<keyword evidence="4" id="KW-0418">Kinase</keyword>
<evidence type="ECO:0000256" key="1">
    <source>
        <dbReference type="ARBA" id="ARBA00004948"/>
    </source>
</evidence>
<dbReference type="InterPro" id="IPR029056">
    <property type="entry name" value="Ribokinase-like"/>
</dbReference>
<reference evidence="4 5" key="1">
    <citation type="submission" date="2020-02" db="EMBL/GenBank/DDBJ databases">
        <title>Rhodobacter algicola sp. nov., isolated from microalga culture.</title>
        <authorList>
            <person name="Park C.-Y."/>
        </authorList>
    </citation>
    <scope>NUCLEOTIDE SEQUENCE [LARGE SCALE GENOMIC DNA]</scope>
    <source>
        <strain evidence="4 5">ETT8</strain>
    </source>
</reference>
<dbReference type="Gene3D" id="3.40.1190.20">
    <property type="match status" value="1"/>
</dbReference>
<dbReference type="EC" id="2.7.1.49" evidence="2"/>
<dbReference type="Pfam" id="PF08543">
    <property type="entry name" value="Phos_pyr_kin"/>
    <property type="match status" value="1"/>
</dbReference>
<dbReference type="PANTHER" id="PTHR20858:SF17">
    <property type="entry name" value="HYDROXYMETHYLPYRIMIDINE_PHOSPHOMETHYLPYRIMIDINE KINASE THI20-RELATED"/>
    <property type="match status" value="1"/>
</dbReference>
<evidence type="ECO:0000313" key="5">
    <source>
        <dbReference type="Proteomes" id="UP000481421"/>
    </source>
</evidence>
<dbReference type="GO" id="GO:0009229">
    <property type="term" value="P:thiamine diphosphate biosynthetic process"/>
    <property type="evidence" value="ECO:0007669"/>
    <property type="project" value="UniProtKB-UniPathway"/>
</dbReference>
<feature type="domain" description="Pyridoxamine kinase/Phosphomethylpyrimidine kinase" evidence="3">
    <location>
        <begin position="10"/>
        <end position="231"/>
    </location>
</feature>
<name>A0A6B3RJP9_9RHOB</name>
<dbReference type="EMBL" id="JAAIKE010000001">
    <property type="protein sequence ID" value="NEX45436.1"/>
    <property type="molecule type" value="Genomic_DNA"/>
</dbReference>
<dbReference type="Proteomes" id="UP000481421">
    <property type="component" value="Unassembled WGS sequence"/>
</dbReference>
<organism evidence="4 5">
    <name type="scientific">Pseudotabrizicola algicola</name>
    <dbReference type="NCBI Taxonomy" id="2709381"/>
    <lineage>
        <taxon>Bacteria</taxon>
        <taxon>Pseudomonadati</taxon>
        <taxon>Pseudomonadota</taxon>
        <taxon>Alphaproteobacteria</taxon>
        <taxon>Rhodobacterales</taxon>
        <taxon>Paracoccaceae</taxon>
        <taxon>Pseudotabrizicola</taxon>
    </lineage>
</organism>
<dbReference type="RefSeq" id="WP_164609430.1">
    <property type="nucleotide sequence ID" value="NZ_JAAIKE010000001.1"/>
</dbReference>
<dbReference type="GO" id="GO:0008972">
    <property type="term" value="F:phosphomethylpyrimidine kinase activity"/>
    <property type="evidence" value="ECO:0007669"/>
    <property type="project" value="InterPro"/>
</dbReference>
<sequence length="232" mass="23089">MSVLIVAGLDSSTGAGLARDLAVLSDHGTPARVAATAVTAQDAAGACSVHPVPPAMVAAQIRAAGPVRVAKLGMLANAEVVAAVAEAMPDLPLVLDPVLATSAGVVLLDAAGRAAMIARLIPRAALVTPNLPEATALTGLEPDASPGALAAAFFAMGAKAILLKGGHGDGAEAVDWLLRANAAPLRFAAPRKTGARRGTGCALASAIAVHLARGDDLASACGQAKHYVWKWI</sequence>
<keyword evidence="5" id="KW-1185">Reference proteome</keyword>
<evidence type="ECO:0000313" key="4">
    <source>
        <dbReference type="EMBL" id="NEX45436.1"/>
    </source>
</evidence>
<dbReference type="PANTHER" id="PTHR20858">
    <property type="entry name" value="PHOSPHOMETHYLPYRIMIDINE KINASE"/>
    <property type="match status" value="1"/>
</dbReference>
<dbReference type="SUPFAM" id="SSF53613">
    <property type="entry name" value="Ribokinase-like"/>
    <property type="match status" value="1"/>
</dbReference>
<evidence type="ECO:0000256" key="2">
    <source>
        <dbReference type="ARBA" id="ARBA00012135"/>
    </source>
</evidence>
<dbReference type="GO" id="GO:0005829">
    <property type="term" value="C:cytosol"/>
    <property type="evidence" value="ECO:0007669"/>
    <property type="project" value="TreeGrafter"/>
</dbReference>
<protein>
    <recommendedName>
        <fullName evidence="2">hydroxymethylpyrimidine kinase</fullName>
        <ecNumber evidence="2">2.7.1.49</ecNumber>
    </recommendedName>
</protein>
<gene>
    <name evidence="4" type="ORF">G3572_04415</name>
</gene>
<evidence type="ECO:0000259" key="3">
    <source>
        <dbReference type="Pfam" id="PF08543"/>
    </source>
</evidence>
<dbReference type="UniPathway" id="UPA00060">
    <property type="reaction ID" value="UER00138"/>
</dbReference>
<dbReference type="AlphaFoldDB" id="A0A6B3RJP9"/>
<dbReference type="InterPro" id="IPR004399">
    <property type="entry name" value="HMP/HMP-P_kinase_dom"/>
</dbReference>
<dbReference type="InterPro" id="IPR013749">
    <property type="entry name" value="PM/HMP-P_kinase-1"/>
</dbReference>
<dbReference type="GO" id="GO:0008902">
    <property type="term" value="F:hydroxymethylpyrimidine kinase activity"/>
    <property type="evidence" value="ECO:0007669"/>
    <property type="project" value="UniProtKB-EC"/>
</dbReference>
<dbReference type="CDD" id="cd01169">
    <property type="entry name" value="HMPP_kinase"/>
    <property type="match status" value="1"/>
</dbReference>